<name>A0A9N9JJ43_9GLOM</name>
<feature type="non-terminal residue" evidence="1">
    <location>
        <position position="159"/>
    </location>
</feature>
<dbReference type="AlphaFoldDB" id="A0A9N9JJ43"/>
<feature type="non-terminal residue" evidence="1">
    <location>
        <position position="1"/>
    </location>
</feature>
<gene>
    <name evidence="1" type="ORF">DERYTH_LOCUS19926</name>
</gene>
<dbReference type="Proteomes" id="UP000789405">
    <property type="component" value="Unassembled WGS sequence"/>
</dbReference>
<reference evidence="1" key="1">
    <citation type="submission" date="2021-06" db="EMBL/GenBank/DDBJ databases">
        <authorList>
            <person name="Kallberg Y."/>
            <person name="Tangrot J."/>
            <person name="Rosling A."/>
        </authorList>
    </citation>
    <scope>NUCLEOTIDE SEQUENCE</scope>
    <source>
        <strain evidence="1">MA453B</strain>
    </source>
</reference>
<organism evidence="1 2">
    <name type="scientific">Dentiscutata erythropus</name>
    <dbReference type="NCBI Taxonomy" id="1348616"/>
    <lineage>
        <taxon>Eukaryota</taxon>
        <taxon>Fungi</taxon>
        <taxon>Fungi incertae sedis</taxon>
        <taxon>Mucoromycota</taxon>
        <taxon>Glomeromycotina</taxon>
        <taxon>Glomeromycetes</taxon>
        <taxon>Diversisporales</taxon>
        <taxon>Gigasporaceae</taxon>
        <taxon>Dentiscutata</taxon>
    </lineage>
</organism>
<dbReference type="EMBL" id="CAJVPY010022641">
    <property type="protein sequence ID" value="CAG8783407.1"/>
    <property type="molecule type" value="Genomic_DNA"/>
</dbReference>
<proteinExistence type="predicted"/>
<evidence type="ECO:0000313" key="1">
    <source>
        <dbReference type="EMBL" id="CAG8783407.1"/>
    </source>
</evidence>
<accession>A0A9N9JJ43</accession>
<dbReference type="OrthoDB" id="2413009at2759"/>
<keyword evidence="2" id="KW-1185">Reference proteome</keyword>
<evidence type="ECO:0000313" key="2">
    <source>
        <dbReference type="Proteomes" id="UP000789405"/>
    </source>
</evidence>
<sequence length="159" mass="18330">IQYLLGEYKGLYSKVFCSFLEVDCYETIKTCKRIKVCEIANMNIAKTLYYNVNPDTDLILHNNNNLNEENQITTNIIGDENENTSNGEYNIRKTSSRGEMEIIKPFIGCDNWHPGEKNHRVQKIRSGCNIELLKDLFKNNGDNLICKTIFSSSSTKNQY</sequence>
<protein>
    <submittedName>
        <fullName evidence="1">27407_t:CDS:1</fullName>
    </submittedName>
</protein>
<comment type="caution">
    <text evidence="1">The sequence shown here is derived from an EMBL/GenBank/DDBJ whole genome shotgun (WGS) entry which is preliminary data.</text>
</comment>